<dbReference type="GeneID" id="102697793"/>
<dbReference type="InterPro" id="IPR057613">
    <property type="entry name" value="VWA7_4"/>
</dbReference>
<reference evidence="11" key="3">
    <citation type="submission" date="2025-09" db="UniProtKB">
        <authorList>
            <consortium name="Ensembl"/>
        </authorList>
    </citation>
    <scope>IDENTIFICATION</scope>
</reference>
<proteinExistence type="predicted"/>
<feature type="chain" id="PRO_5004867521" evidence="5">
    <location>
        <begin position="23"/>
        <end position="970"/>
    </location>
</feature>
<dbReference type="PANTHER" id="PTHR14905:SF23">
    <property type="entry name" value="VON WILLEBRAND FACTOR A DOMAIN-CONTAINING PROTEIN 7 ISOFORM X1"/>
    <property type="match status" value="1"/>
</dbReference>
<dbReference type="Pfam" id="PF23610">
    <property type="entry name" value="VWA7_4"/>
    <property type="match status" value="1"/>
</dbReference>
<dbReference type="InterPro" id="IPR056861">
    <property type="entry name" value="HMCN1-like_VWA"/>
</dbReference>
<evidence type="ECO:0000256" key="3">
    <source>
        <dbReference type="ARBA" id="ARBA00022729"/>
    </source>
</evidence>
<evidence type="ECO:0000256" key="1">
    <source>
        <dbReference type="ARBA" id="ARBA00004613"/>
    </source>
</evidence>
<organism evidence="11 12">
    <name type="scientific">Lepisosteus oculatus</name>
    <name type="common">Spotted gar</name>
    <dbReference type="NCBI Taxonomy" id="7918"/>
    <lineage>
        <taxon>Eukaryota</taxon>
        <taxon>Metazoa</taxon>
        <taxon>Chordata</taxon>
        <taxon>Craniata</taxon>
        <taxon>Vertebrata</taxon>
        <taxon>Euteleostomi</taxon>
        <taxon>Actinopterygii</taxon>
        <taxon>Neopterygii</taxon>
        <taxon>Holostei</taxon>
        <taxon>Semionotiformes</taxon>
        <taxon>Lepisosteidae</taxon>
        <taxon>Lepisosteus</taxon>
    </lineage>
</organism>
<evidence type="ECO:0000259" key="10">
    <source>
        <dbReference type="Pfam" id="PF25107"/>
    </source>
</evidence>
<sequence>MALPAAVWALCVGSLVLPPCSAFFPNFWARILTLAWSSYTHQDITEEAILNVTREILMSRPNRWGRTLPEQEPQEPLTAGDLFGSYYGDQEAVSMKAFWQAVSEVVRANAHMDFRSEMQSNPVYHFDSERIQGARDLLRWRWIQTLDSIRARDYQGAREGLGYLLHSLQDFYSHSNWVEMGHTEVNSDLLNSADQLEPVAAEDVQTCRECWNFSCKNNILEDVNSKKLLTTGYFGTDPKKPPGKCSHGGILDQSRSLSARGGINKDSTSPLFSPHHYLHGDAARLATAATVALLRDLRDTAGVTDFLRLMNVGRNSALVFVIDTTGSMFEEITAARLRALSIIQERQGTLDEPTTYVLVPFHDPAVGPLQETEDPDVFMRFLEDLTALGGGDEPEMCLTALQMALIHSPPQSEIYVFTDASPKDRHLQSAVEGLTVEKRIKVTFLLTEDTSRAGWRRRRRREVLSPDRFSIYRSLSALSGGLTVFTTDRDIQQVSSIVQDSTLPAKVTLFHVQTGPSSVSPHSFHVDSSVKNVTVHIAGSLKAFVLHSPSGQEQSFLEKNGHLAQMETFEGLTRIRLLPPVSPGQWIIRAETQENITLNVIGQSSVDFLYHFAVAVNSTHPGLSRVEGSPVAGVPTFLVLTVTGLSASHKVSFSHVTLLSARGESLLGAQLSSSSSSPGEFVSQLPALPTVPFSVRLTGTDGQGNVLERASGEMVQATHVQLQVLSLPQLAPGTTSTVWFDIYNRGPARTFVLTAADDRGFLKHKGRERLSVAQDGTVRSWVDLDTPGGAQVGSAATLSLSVESEDKRDANFAVLHLSVVNTDPDLEPPSCSPLQVRGSCPALPPEACANASWSASLLLSDRGRSGLGRVQLGRGRGRLVLRGASGAQEEHLQEGQGPLLLGNSSAWAAVQAAYTSSCCSTEAELLLWDRAGNLQRCSVSTPHLQVAGAFLHAAAWPMVFALSCFGVLLH</sequence>
<dbReference type="CDD" id="cd00198">
    <property type="entry name" value="vWFA"/>
    <property type="match status" value="1"/>
</dbReference>
<dbReference type="Ensembl" id="ENSLOCT00000018114.1">
    <property type="protein sequence ID" value="ENSLOCP00000018082.1"/>
    <property type="gene ID" value="ENSLOCG00000014690.1"/>
</dbReference>
<dbReference type="EMBL" id="AHAT01023797">
    <property type="status" value="NOT_ANNOTATED_CDS"/>
    <property type="molecule type" value="Genomic_DNA"/>
</dbReference>
<dbReference type="PANTHER" id="PTHR14905">
    <property type="entry name" value="NG37"/>
    <property type="match status" value="1"/>
</dbReference>
<evidence type="ECO:0000313" key="11">
    <source>
        <dbReference type="Ensembl" id="ENSLOCP00000018082.1"/>
    </source>
</evidence>
<feature type="signal peptide" evidence="5">
    <location>
        <begin position="1"/>
        <end position="22"/>
    </location>
</feature>
<dbReference type="eggNOG" id="KOG4475">
    <property type="taxonomic scope" value="Eukaryota"/>
</dbReference>
<dbReference type="AlphaFoldDB" id="W5NBS3"/>
<dbReference type="EMBL" id="AHAT01023799">
    <property type="status" value="NOT_ANNOTATED_CDS"/>
    <property type="molecule type" value="Genomic_DNA"/>
</dbReference>
<evidence type="ECO:0000259" key="8">
    <source>
        <dbReference type="Pfam" id="PF23619"/>
    </source>
</evidence>
<dbReference type="InterPro" id="IPR036465">
    <property type="entry name" value="vWFA_dom_sf"/>
</dbReference>
<dbReference type="Pfam" id="PF23560">
    <property type="entry name" value="GBD_Hemicentin"/>
    <property type="match status" value="1"/>
</dbReference>
<keyword evidence="12" id="KW-1185">Reference proteome</keyword>
<keyword evidence="4" id="KW-0325">Glycoprotein</keyword>
<dbReference type="GeneTree" id="ENSGT00390000011517"/>
<comment type="subcellular location">
    <subcellularLocation>
        <location evidence="1">Secreted</location>
    </subcellularLocation>
</comment>
<evidence type="ECO:0000259" key="9">
    <source>
        <dbReference type="Pfam" id="PF25106"/>
    </source>
</evidence>
<evidence type="ECO:0000256" key="5">
    <source>
        <dbReference type="SAM" id="SignalP"/>
    </source>
</evidence>
<feature type="domain" description="VWA7 beta-sandwich" evidence="7">
    <location>
        <begin position="607"/>
        <end position="714"/>
    </location>
</feature>
<feature type="domain" description="Hemicentin-1-like von Willebrand factor A" evidence="9">
    <location>
        <begin position="317"/>
        <end position="487"/>
    </location>
</feature>
<feature type="domain" description="Hemicentin/VWA7 galactose-binding" evidence="6">
    <location>
        <begin position="506"/>
        <end position="605"/>
    </location>
</feature>
<feature type="domain" description="VWA7 N-terminal" evidence="10">
    <location>
        <begin position="78"/>
        <end position="307"/>
    </location>
</feature>
<feature type="domain" description="VWA7 Ig-like" evidence="8">
    <location>
        <begin position="720"/>
        <end position="820"/>
    </location>
</feature>
<dbReference type="InterPro" id="IPR052577">
    <property type="entry name" value="VWA7"/>
</dbReference>
<dbReference type="STRING" id="7918.ENSLOCP00000018082"/>
<evidence type="ECO:0000259" key="7">
    <source>
        <dbReference type="Pfam" id="PF23610"/>
    </source>
</evidence>
<name>W5NBS3_LEPOC</name>
<evidence type="ECO:0000256" key="2">
    <source>
        <dbReference type="ARBA" id="ARBA00022525"/>
    </source>
</evidence>
<evidence type="ECO:0000259" key="6">
    <source>
        <dbReference type="Pfam" id="PF23560"/>
    </source>
</evidence>
<keyword evidence="2" id="KW-0964">Secreted</keyword>
<dbReference type="InterPro" id="IPR056862">
    <property type="entry name" value="VWA7_N"/>
</dbReference>
<dbReference type="InterPro" id="IPR057615">
    <property type="entry name" value="Ig_VWA7"/>
</dbReference>
<reference evidence="12" key="1">
    <citation type="submission" date="2011-12" db="EMBL/GenBank/DDBJ databases">
        <title>The Draft Genome of Lepisosteus oculatus.</title>
        <authorList>
            <consortium name="The Broad Institute Genome Assembly &amp; Analysis Group"/>
            <consortium name="Computational R&amp;D Group"/>
            <consortium name="and Sequencing Platform"/>
            <person name="Di Palma F."/>
            <person name="Alfoldi J."/>
            <person name="Johnson J."/>
            <person name="Berlin A."/>
            <person name="Gnerre S."/>
            <person name="Jaffe D."/>
            <person name="MacCallum I."/>
            <person name="Young S."/>
            <person name="Walker B.J."/>
            <person name="Lander E.S."/>
            <person name="Lindblad-Toh K."/>
        </authorList>
    </citation>
    <scope>NUCLEOTIDE SEQUENCE [LARGE SCALE GENOMIC DNA]</scope>
</reference>
<dbReference type="Pfam" id="PF25107">
    <property type="entry name" value="VWA7_N"/>
    <property type="match status" value="1"/>
</dbReference>
<accession>W5NBS3</accession>
<keyword evidence="3 5" id="KW-0732">Signal</keyword>
<dbReference type="EMBL" id="AHAT01023798">
    <property type="status" value="NOT_ANNOTATED_CDS"/>
    <property type="molecule type" value="Genomic_DNA"/>
</dbReference>
<dbReference type="HOGENOM" id="CLU_013884_0_0_1"/>
<dbReference type="GO" id="GO:0005576">
    <property type="term" value="C:extracellular region"/>
    <property type="evidence" value="ECO:0007669"/>
    <property type="project" value="UniProtKB-SubCell"/>
</dbReference>
<dbReference type="OMA" id="MEPIHYV"/>
<dbReference type="Bgee" id="ENSLOCG00000014690">
    <property type="expression patterns" value="Expressed in brain and 7 other cell types or tissues"/>
</dbReference>
<evidence type="ECO:0000313" key="12">
    <source>
        <dbReference type="Proteomes" id="UP000018468"/>
    </source>
</evidence>
<protein>
    <submittedName>
        <fullName evidence="11">von Willebrand factor A domain-containing protein 7-like</fullName>
    </submittedName>
</protein>
<dbReference type="CTD" id="80737"/>
<dbReference type="Pfam" id="PF23619">
    <property type="entry name" value="Ig_VWA7"/>
    <property type="match status" value="1"/>
</dbReference>
<dbReference type="Proteomes" id="UP000018468">
    <property type="component" value="Linkage group LG2"/>
</dbReference>
<dbReference type="Pfam" id="PF25106">
    <property type="entry name" value="VWA_4"/>
    <property type="match status" value="1"/>
</dbReference>
<dbReference type="InterPro" id="IPR056475">
    <property type="entry name" value="GBD_Hemicentin/VWA7"/>
</dbReference>
<dbReference type="Gene3D" id="3.40.50.410">
    <property type="entry name" value="von Willebrand factor, type A domain"/>
    <property type="match status" value="1"/>
</dbReference>
<dbReference type="KEGG" id="loc:102697793"/>
<reference evidence="11" key="2">
    <citation type="submission" date="2025-08" db="UniProtKB">
        <authorList>
            <consortium name="Ensembl"/>
        </authorList>
    </citation>
    <scope>IDENTIFICATION</scope>
</reference>
<dbReference type="InParanoid" id="W5NBS3"/>
<evidence type="ECO:0000256" key="4">
    <source>
        <dbReference type="ARBA" id="ARBA00023180"/>
    </source>
</evidence>
<dbReference type="SUPFAM" id="SSF53300">
    <property type="entry name" value="vWA-like"/>
    <property type="match status" value="1"/>
</dbReference>
<dbReference type="OrthoDB" id="301415at2759"/>